<dbReference type="GO" id="GO:0008184">
    <property type="term" value="F:glycogen phosphorylase activity"/>
    <property type="evidence" value="ECO:0007669"/>
    <property type="project" value="InterPro"/>
</dbReference>
<comment type="similarity">
    <text evidence="2 7">Belongs to the glycogen phosphorylase family.</text>
</comment>
<sequence length="413" mass="47874">MEKYITPTEEIEVQIEDDRTGMSVKTLKRAFADNLYYIQGKNEFLATPFDYYMALAYTVRDRLLHRWINTATTYIKKDVKSVYYLSAEFLMGRQLGKNLLNLGIYERARQAIHESGLDINDLMTLEAEPGLGNGGLGRLAACFLDSLATLEIPAVGYGIRYEFGIFDQRIENGMQVEHPDRWLRFGNPWEIERPELTVEVFFGGHTEPYYDEAGNHRLRWIPGRKVLGTPYDTPLPGYQNNTVNILRLWSASASQDFDFQVFDSGDYAGSVTDKIVSENISKVLYPNDNTSQGKQLRLEQQYFFVSCSLQDIINSYCLTHPNFDQFHEKVAIQLNDTHPSIGIAELMRLLIDKYHLGWNRAWYITKNTFAYTNHTLLAEALERWPVSLFEQLLPRHLEIIYEINRRFLDEVRA</sequence>
<keyword evidence="5 7" id="KW-0663">Pyridoxal phosphate</keyword>
<evidence type="ECO:0000256" key="6">
    <source>
        <dbReference type="ARBA" id="ARBA00023277"/>
    </source>
</evidence>
<comment type="cofactor">
    <cofactor evidence="1 7">
        <name>pyridoxal 5'-phosphate</name>
        <dbReference type="ChEBI" id="CHEBI:597326"/>
    </cofactor>
</comment>
<name>A0A6B3NFK9_9CYAN</name>
<keyword evidence="3 7" id="KW-0328">Glycosyltransferase</keyword>
<dbReference type="GO" id="GO:0005737">
    <property type="term" value="C:cytoplasm"/>
    <property type="evidence" value="ECO:0007669"/>
    <property type="project" value="TreeGrafter"/>
</dbReference>
<protein>
    <recommendedName>
        <fullName evidence="7">Alpha-1,4 glucan phosphorylase</fullName>
        <ecNumber evidence="7">2.4.1.1</ecNumber>
    </recommendedName>
</protein>
<evidence type="ECO:0000256" key="1">
    <source>
        <dbReference type="ARBA" id="ARBA00001933"/>
    </source>
</evidence>
<dbReference type="SUPFAM" id="SSF53756">
    <property type="entry name" value="UDP-Glycosyltransferase/glycogen phosphorylase"/>
    <property type="match status" value="1"/>
</dbReference>
<comment type="function">
    <text evidence="7">Allosteric enzyme that catalyzes the rate-limiting step in glycogen catabolism, the phosphorolytic cleavage of glycogen to produce glucose-1-phosphate, and plays a central role in maintaining cellular and organismal glucose homeostasis.</text>
</comment>
<organism evidence="8">
    <name type="scientific">Symploca sp. SIO1C4</name>
    <dbReference type="NCBI Taxonomy" id="2607765"/>
    <lineage>
        <taxon>Bacteria</taxon>
        <taxon>Bacillati</taxon>
        <taxon>Cyanobacteriota</taxon>
        <taxon>Cyanophyceae</taxon>
        <taxon>Coleofasciculales</taxon>
        <taxon>Coleofasciculaceae</taxon>
        <taxon>Symploca</taxon>
    </lineage>
</organism>
<dbReference type="InterPro" id="IPR011833">
    <property type="entry name" value="Glycg_phsphrylas"/>
</dbReference>
<dbReference type="PANTHER" id="PTHR11468:SF3">
    <property type="entry name" value="GLYCOGEN PHOSPHORYLASE, LIVER FORM"/>
    <property type="match status" value="1"/>
</dbReference>
<dbReference type="Gene3D" id="3.40.50.2000">
    <property type="entry name" value="Glycogen Phosphorylase B"/>
    <property type="match status" value="1"/>
</dbReference>
<feature type="non-terminal residue" evidence="8">
    <location>
        <position position="413"/>
    </location>
</feature>
<comment type="caution">
    <text evidence="8">The sequence shown here is derived from an EMBL/GenBank/DDBJ whole genome shotgun (WGS) entry which is preliminary data.</text>
</comment>
<dbReference type="InterPro" id="IPR000811">
    <property type="entry name" value="Glyco_trans_35"/>
</dbReference>
<reference evidence="8" key="1">
    <citation type="submission" date="2019-11" db="EMBL/GenBank/DDBJ databases">
        <title>Genomic insights into an expanded diversity of filamentous marine cyanobacteria reveals the extraordinary biosynthetic potential of Moorea and Okeania.</title>
        <authorList>
            <person name="Ferreira Leao T."/>
            <person name="Wang M."/>
            <person name="Moss N."/>
            <person name="Da Silva R."/>
            <person name="Sanders J."/>
            <person name="Nurk S."/>
            <person name="Gurevich A."/>
            <person name="Humphrey G."/>
            <person name="Reher R."/>
            <person name="Zhu Q."/>
            <person name="Belda-Ferre P."/>
            <person name="Glukhov E."/>
            <person name="Rex R."/>
            <person name="Dorrestein P.C."/>
            <person name="Knight R."/>
            <person name="Pevzner P."/>
            <person name="Gerwick W.H."/>
            <person name="Gerwick L."/>
        </authorList>
    </citation>
    <scope>NUCLEOTIDE SEQUENCE</scope>
    <source>
        <strain evidence="8">SIO1C4</strain>
    </source>
</reference>
<proteinExistence type="inferred from homology"/>
<dbReference type="EMBL" id="JAAHFQ010000421">
    <property type="protein sequence ID" value="NER29735.1"/>
    <property type="molecule type" value="Genomic_DNA"/>
</dbReference>
<evidence type="ECO:0000256" key="5">
    <source>
        <dbReference type="ARBA" id="ARBA00022898"/>
    </source>
</evidence>
<gene>
    <name evidence="8" type="ORF">F6J89_19485</name>
</gene>
<evidence type="ECO:0000313" key="8">
    <source>
        <dbReference type="EMBL" id="NER29735.1"/>
    </source>
</evidence>
<accession>A0A6B3NFK9</accession>
<evidence type="ECO:0000256" key="4">
    <source>
        <dbReference type="ARBA" id="ARBA00022679"/>
    </source>
</evidence>
<dbReference type="GO" id="GO:0030170">
    <property type="term" value="F:pyridoxal phosphate binding"/>
    <property type="evidence" value="ECO:0007669"/>
    <property type="project" value="InterPro"/>
</dbReference>
<evidence type="ECO:0000256" key="2">
    <source>
        <dbReference type="ARBA" id="ARBA00006047"/>
    </source>
</evidence>
<dbReference type="NCBIfam" id="TIGR02093">
    <property type="entry name" value="P_ylase"/>
    <property type="match status" value="1"/>
</dbReference>
<dbReference type="GO" id="GO:0005980">
    <property type="term" value="P:glycogen catabolic process"/>
    <property type="evidence" value="ECO:0007669"/>
    <property type="project" value="TreeGrafter"/>
</dbReference>
<evidence type="ECO:0000256" key="3">
    <source>
        <dbReference type="ARBA" id="ARBA00022676"/>
    </source>
</evidence>
<evidence type="ECO:0000256" key="7">
    <source>
        <dbReference type="RuleBase" id="RU000587"/>
    </source>
</evidence>
<keyword evidence="6 7" id="KW-0119">Carbohydrate metabolism</keyword>
<dbReference type="EC" id="2.4.1.1" evidence="7"/>
<dbReference type="FunFam" id="3.40.50.2000:FF:000149">
    <property type="entry name" value="Glycogen phosphorylase, muscle form"/>
    <property type="match status" value="1"/>
</dbReference>
<dbReference type="AlphaFoldDB" id="A0A6B3NFK9"/>
<dbReference type="Pfam" id="PF00343">
    <property type="entry name" value="Phosphorylase"/>
    <property type="match status" value="1"/>
</dbReference>
<dbReference type="PANTHER" id="PTHR11468">
    <property type="entry name" value="GLYCOGEN PHOSPHORYLASE"/>
    <property type="match status" value="1"/>
</dbReference>
<comment type="catalytic activity">
    <reaction evidence="7">
        <text>[(1-&gt;4)-alpha-D-glucosyl](n) + phosphate = [(1-&gt;4)-alpha-D-glucosyl](n-1) + alpha-D-glucose 1-phosphate</text>
        <dbReference type="Rhea" id="RHEA:41732"/>
        <dbReference type="Rhea" id="RHEA-COMP:9584"/>
        <dbReference type="Rhea" id="RHEA-COMP:9586"/>
        <dbReference type="ChEBI" id="CHEBI:15444"/>
        <dbReference type="ChEBI" id="CHEBI:43474"/>
        <dbReference type="ChEBI" id="CHEBI:58601"/>
        <dbReference type="EC" id="2.4.1.1"/>
    </reaction>
</comment>
<keyword evidence="4 7" id="KW-0808">Transferase</keyword>